<dbReference type="RefSeq" id="WP_208577082.1">
    <property type="nucleotide sequence ID" value="NZ_JAGFVQ010000018.1"/>
</dbReference>
<feature type="chain" id="PRO_5043487226" evidence="1">
    <location>
        <begin position="28"/>
        <end position="514"/>
    </location>
</feature>
<sequence>MSIVRRVLGALTVAALAVTVSPGAAGAAEEPAGVLHLTVIAPDGTPSQGSVDVVAADSGYDVQLLQLDESGQLRVEVPAGDYKIAISPGYVDPDLPDDSLRQWVPGRTDWAGAGTVRVSAGGTTDVSEHLLTPSPLTLRARDAVTGAPIDRVCVYVDTRRNLCGDGQVTVPPLVPGPQEVRVYTDGYSHLPRDITVTVLADGSGSAVVDLTPAAHVVSRVVDAATGAPVAGACVTPAPAGTGELPDNPGRYCSDASGNVRVGLVEAGSWNLFARPAGGSAYGAQWVGATGGTGDAKQARVVTLRAGQTVTVPPIRLDRAGVVTGTVTSAATGRPATSGTVTLALGSRFFTEWGTNLDAQGRYRIDWLGPYAWPLLFTTADNATQWSGGFALRGKAVPVTVRAGATTVYNFAARRGVLVTGRLVDPEGRPVAAELTVRNARTREVIGRTLDRDGEYALRVLGPQPVTVAWLWTPPYVSYAGWYDGAARPADATEVTLPGTGTLRLDVEVDRYPAG</sequence>
<evidence type="ECO:0000256" key="1">
    <source>
        <dbReference type="SAM" id="SignalP"/>
    </source>
</evidence>
<dbReference type="EMBL" id="JAGFVQ010000018">
    <property type="protein sequence ID" value="MBO4140903.1"/>
    <property type="molecule type" value="Genomic_DNA"/>
</dbReference>
<feature type="signal peptide" evidence="1">
    <location>
        <begin position="1"/>
        <end position="27"/>
    </location>
</feature>
<evidence type="ECO:0000313" key="2">
    <source>
        <dbReference type="EMBL" id="MBO4140903.1"/>
    </source>
</evidence>
<dbReference type="Proteomes" id="UP000669887">
    <property type="component" value="Unassembled WGS sequence"/>
</dbReference>
<reference evidence="2" key="1">
    <citation type="submission" date="2021-03" db="EMBL/GenBank/DDBJ databases">
        <title>X isolated from Micromonospora tulbaghiae.</title>
        <authorList>
            <person name="Stennett H.L."/>
        </authorList>
    </citation>
    <scope>NUCLEOTIDE SEQUENCE</scope>
    <source>
        <strain evidence="2">28M1-20</strain>
    </source>
</reference>
<gene>
    <name evidence="2" type="ORF">J5U46_12155</name>
</gene>
<keyword evidence="2" id="KW-0645">Protease</keyword>
<dbReference type="GO" id="GO:0004180">
    <property type="term" value="F:carboxypeptidase activity"/>
    <property type="evidence" value="ECO:0007669"/>
    <property type="project" value="UniProtKB-KW"/>
</dbReference>
<name>A0AAW4JFZ4_9ACTN</name>
<comment type="caution">
    <text evidence="2">The sequence shown here is derived from an EMBL/GenBank/DDBJ whole genome shotgun (WGS) entry which is preliminary data.</text>
</comment>
<keyword evidence="2" id="KW-0378">Hydrolase</keyword>
<accession>A0AAW4JFZ4</accession>
<keyword evidence="2" id="KW-0121">Carboxypeptidase</keyword>
<keyword evidence="1" id="KW-0732">Signal</keyword>
<proteinExistence type="predicted"/>
<evidence type="ECO:0000313" key="3">
    <source>
        <dbReference type="Proteomes" id="UP000669887"/>
    </source>
</evidence>
<dbReference type="AlphaFoldDB" id="A0AAW4JFZ4"/>
<organism evidence="2 3">
    <name type="scientific">Micromonospora tulbaghiae</name>
    <dbReference type="NCBI Taxonomy" id="479978"/>
    <lineage>
        <taxon>Bacteria</taxon>
        <taxon>Bacillati</taxon>
        <taxon>Actinomycetota</taxon>
        <taxon>Actinomycetes</taxon>
        <taxon>Micromonosporales</taxon>
        <taxon>Micromonosporaceae</taxon>
        <taxon>Micromonospora</taxon>
    </lineage>
</organism>
<protein>
    <submittedName>
        <fullName evidence="2">Carboxypeptidase regulatory-like domain-containing protein</fullName>
    </submittedName>
</protein>